<evidence type="ECO:0008006" key="5">
    <source>
        <dbReference type="Google" id="ProtNLM"/>
    </source>
</evidence>
<evidence type="ECO:0000256" key="2">
    <source>
        <dbReference type="SAM" id="Phobius"/>
    </source>
</evidence>
<reference evidence="3 4" key="1">
    <citation type="submission" date="2024-07" db="EMBL/GenBank/DDBJ databases">
        <title>Section-level genome sequencing and comparative genomics of Aspergillus sections Usti and Cavernicolus.</title>
        <authorList>
            <consortium name="Lawrence Berkeley National Laboratory"/>
            <person name="Nybo J.L."/>
            <person name="Vesth T.C."/>
            <person name="Theobald S."/>
            <person name="Frisvad J.C."/>
            <person name="Larsen T.O."/>
            <person name="Kjaerboelling I."/>
            <person name="Rothschild-Mancinelli K."/>
            <person name="Lyhne E.K."/>
            <person name="Kogle M.E."/>
            <person name="Barry K."/>
            <person name="Clum A."/>
            <person name="Na H."/>
            <person name="Ledsgaard L."/>
            <person name="Lin J."/>
            <person name="Lipzen A."/>
            <person name="Kuo A."/>
            <person name="Riley R."/>
            <person name="Mondo S."/>
            <person name="Labutti K."/>
            <person name="Haridas S."/>
            <person name="Pangalinan J."/>
            <person name="Salamov A.A."/>
            <person name="Simmons B.A."/>
            <person name="Magnuson J.K."/>
            <person name="Chen J."/>
            <person name="Drula E."/>
            <person name="Henrissat B."/>
            <person name="Wiebenga A."/>
            <person name="Lubbers R.J."/>
            <person name="Gomes A.C."/>
            <person name="Makela M.R."/>
            <person name="Stajich J."/>
            <person name="Grigoriev I.V."/>
            <person name="Mortensen U.H."/>
            <person name="De Vries R.P."/>
            <person name="Baker S.E."/>
            <person name="Andersen M.R."/>
        </authorList>
    </citation>
    <scope>NUCLEOTIDE SEQUENCE [LARGE SCALE GENOMIC DNA]</scope>
    <source>
        <strain evidence="3 4">CBS 123904</strain>
    </source>
</reference>
<keyword evidence="2" id="KW-0472">Membrane</keyword>
<feature type="transmembrane region" description="Helical" evidence="2">
    <location>
        <begin position="80"/>
        <end position="100"/>
    </location>
</feature>
<evidence type="ECO:0000313" key="4">
    <source>
        <dbReference type="Proteomes" id="UP001610446"/>
    </source>
</evidence>
<dbReference type="EMBL" id="JBFXLU010000121">
    <property type="protein sequence ID" value="KAL2840420.1"/>
    <property type="molecule type" value="Genomic_DNA"/>
</dbReference>
<keyword evidence="2" id="KW-1133">Transmembrane helix</keyword>
<gene>
    <name evidence="3" type="ORF">BJY01DRAFT_250042</name>
</gene>
<keyword evidence="2" id="KW-0812">Transmembrane</keyword>
<keyword evidence="4" id="KW-1185">Reference proteome</keyword>
<feature type="transmembrane region" description="Helical" evidence="2">
    <location>
        <begin position="40"/>
        <end position="60"/>
    </location>
</feature>
<evidence type="ECO:0000313" key="3">
    <source>
        <dbReference type="EMBL" id="KAL2840420.1"/>
    </source>
</evidence>
<comment type="caution">
    <text evidence="3">The sequence shown here is derived from an EMBL/GenBank/DDBJ whole genome shotgun (WGS) entry which is preliminary data.</text>
</comment>
<feature type="transmembrane region" description="Helical" evidence="2">
    <location>
        <begin position="107"/>
        <end position="129"/>
    </location>
</feature>
<dbReference type="Proteomes" id="UP001610446">
    <property type="component" value="Unassembled WGS sequence"/>
</dbReference>
<feature type="transmembrane region" description="Helical" evidence="2">
    <location>
        <begin position="149"/>
        <end position="168"/>
    </location>
</feature>
<feature type="region of interest" description="Disordered" evidence="1">
    <location>
        <begin position="260"/>
        <end position="292"/>
    </location>
</feature>
<protein>
    <recommendedName>
        <fullName evidence="5">RTA1 like protein-domain-containing protein</fullName>
    </recommendedName>
</protein>
<name>A0ABR4JK81_9EURO</name>
<feature type="compositionally biased region" description="Polar residues" evidence="1">
    <location>
        <begin position="260"/>
        <end position="278"/>
    </location>
</feature>
<organism evidence="3 4">
    <name type="scientific">Aspergillus pseudoustus</name>
    <dbReference type="NCBI Taxonomy" id="1810923"/>
    <lineage>
        <taxon>Eukaryota</taxon>
        <taxon>Fungi</taxon>
        <taxon>Dikarya</taxon>
        <taxon>Ascomycota</taxon>
        <taxon>Pezizomycotina</taxon>
        <taxon>Eurotiomycetes</taxon>
        <taxon>Eurotiomycetidae</taxon>
        <taxon>Eurotiales</taxon>
        <taxon>Aspergillaceae</taxon>
        <taxon>Aspergillus</taxon>
        <taxon>Aspergillus subgen. Nidulantes</taxon>
    </lineage>
</organism>
<sequence>MDRPPVFLETSWGILSTIGVFLAIASVSVILMTNTCNLNFVPLVVSIACALANGLCYYAYYTGESPNTGRLVASIFADIFWLIQEPGNSFYSYLILIHILCRRARKIFLVVFWALIVAIVALRITIAIGRAIQLEAGDRSNQLVISRLHIGYFVSIALLETWSSFFLIKQMARAYHRSPRTSSTSSVFLYLMRSAELRLAALCCIGIARAVTYSSQHTRQSATTVASQVDRFTYTLESLFPVILLLDILSAKRYRPSNATLDTSSIDPENSAASQHPNWISWKPSSRDKTSD</sequence>
<accession>A0ABR4JK81</accession>
<evidence type="ECO:0000256" key="1">
    <source>
        <dbReference type="SAM" id="MobiDB-lite"/>
    </source>
</evidence>
<feature type="transmembrane region" description="Helical" evidence="2">
    <location>
        <begin position="12"/>
        <end position="33"/>
    </location>
</feature>
<proteinExistence type="predicted"/>